<feature type="transmembrane region" description="Helical" evidence="9">
    <location>
        <begin position="56"/>
        <end position="79"/>
    </location>
</feature>
<sequence>MDKWWAALFAAIPLRRTDSREACLIKEGLPRDGRPSIRGDGMEPMRRLWNDKRLKAVALQVIFVVIVVSALAFIVNNVIVGMNRLGMSLDFQFLTRTASFDISGDKLISYSATDSYARAILVGIINTLRIAFLGIVLATIVGTIIGIARLSKNWLARTVSKTYVEIFRNTPLLVQIIIWYSAVFLTLPLIEAEVNLGEFLFFSNRGIAMPWGDATGATLIWAIALVVGIVAAIWLYRLKTKQQIETGTEKHPFIWLAGTIVAAMLIAFLVTFQGPFELSIPELNANGRSYIGGFVLSPSLGALLIALVMYTSAFIAEIVRSGIMGVNKGQREAAHSLGLKESTALRLVIFPQAYRIIIPPMTNQYLNLTKNSSLAVAIGYPEIVYVGNIILSQSGRAVQMIIVMIACYLFFSLVTSLLMNLFNKYTQLVER</sequence>
<evidence type="ECO:0000256" key="6">
    <source>
        <dbReference type="ARBA" id="ARBA00022970"/>
    </source>
</evidence>
<evidence type="ECO:0000256" key="2">
    <source>
        <dbReference type="ARBA" id="ARBA00010072"/>
    </source>
</evidence>
<proteinExistence type="inferred from homology"/>
<keyword evidence="8 9" id="KW-0472">Membrane</keyword>
<protein>
    <submittedName>
        <fullName evidence="11">General L-amino acid transport system permease protein</fullName>
    </submittedName>
</protein>
<keyword evidence="4" id="KW-1003">Cell membrane</keyword>
<dbReference type="PANTHER" id="PTHR30614:SF37">
    <property type="entry name" value="AMINO-ACID ABC TRANSPORTER PERMEASE PROTEIN YHDX-RELATED"/>
    <property type="match status" value="1"/>
</dbReference>
<dbReference type="Proteomes" id="UP001179280">
    <property type="component" value="Unassembled WGS sequence"/>
</dbReference>
<dbReference type="NCBIfam" id="TIGR01726">
    <property type="entry name" value="HEQRo_perm_3TM"/>
    <property type="match status" value="1"/>
</dbReference>
<evidence type="ECO:0000256" key="5">
    <source>
        <dbReference type="ARBA" id="ARBA00022692"/>
    </source>
</evidence>
<dbReference type="RefSeq" id="WP_239586719.1">
    <property type="nucleotide sequence ID" value="NZ_JAFBCV010000008.1"/>
</dbReference>
<dbReference type="InterPro" id="IPR043429">
    <property type="entry name" value="ArtM/GltK/GlnP/TcyL/YhdX-like"/>
</dbReference>
<name>A0ABS2SVD8_9BACI</name>
<evidence type="ECO:0000313" key="11">
    <source>
        <dbReference type="EMBL" id="MBM7839444.1"/>
    </source>
</evidence>
<gene>
    <name evidence="11" type="ORF">JOC54_002724</name>
</gene>
<dbReference type="Gene3D" id="1.10.3720.10">
    <property type="entry name" value="MetI-like"/>
    <property type="match status" value="2"/>
</dbReference>
<comment type="subcellular location">
    <subcellularLocation>
        <location evidence="1 9">Cell membrane</location>
        <topology evidence="1 9">Multi-pass membrane protein</topology>
    </subcellularLocation>
</comment>
<evidence type="ECO:0000256" key="8">
    <source>
        <dbReference type="ARBA" id="ARBA00023136"/>
    </source>
</evidence>
<feature type="transmembrane region" description="Helical" evidence="9">
    <location>
        <begin position="290"/>
        <end position="315"/>
    </location>
</feature>
<evidence type="ECO:0000256" key="9">
    <source>
        <dbReference type="RuleBase" id="RU363032"/>
    </source>
</evidence>
<dbReference type="InterPro" id="IPR010065">
    <property type="entry name" value="AA_ABC_transptr_permease_3TM"/>
</dbReference>
<dbReference type="SUPFAM" id="SSF161098">
    <property type="entry name" value="MetI-like"/>
    <property type="match status" value="2"/>
</dbReference>
<dbReference type="CDD" id="cd06261">
    <property type="entry name" value="TM_PBP2"/>
    <property type="match status" value="1"/>
</dbReference>
<evidence type="ECO:0000259" key="10">
    <source>
        <dbReference type="PROSITE" id="PS50928"/>
    </source>
</evidence>
<comment type="similarity">
    <text evidence="2">Belongs to the binding-protein-dependent transport system permease family. HisMQ subfamily.</text>
</comment>
<keyword evidence="6" id="KW-0029">Amino-acid transport</keyword>
<feature type="transmembrane region" description="Helical" evidence="9">
    <location>
        <begin position="374"/>
        <end position="391"/>
    </location>
</feature>
<feature type="domain" description="ABC transmembrane type-1" evidence="10">
    <location>
        <begin position="124"/>
        <end position="419"/>
    </location>
</feature>
<organism evidence="11 12">
    <name type="scientific">Shouchella xiaoxiensis</name>
    <dbReference type="NCBI Taxonomy" id="766895"/>
    <lineage>
        <taxon>Bacteria</taxon>
        <taxon>Bacillati</taxon>
        <taxon>Bacillota</taxon>
        <taxon>Bacilli</taxon>
        <taxon>Bacillales</taxon>
        <taxon>Bacillaceae</taxon>
        <taxon>Shouchella</taxon>
    </lineage>
</organism>
<feature type="transmembrane region" description="Helical" evidence="9">
    <location>
        <begin position="130"/>
        <end position="151"/>
    </location>
</feature>
<keyword evidence="5 9" id="KW-0812">Transmembrane</keyword>
<keyword evidence="7 9" id="KW-1133">Transmembrane helix</keyword>
<feature type="transmembrane region" description="Helical" evidence="9">
    <location>
        <begin position="252"/>
        <end position="270"/>
    </location>
</feature>
<evidence type="ECO:0000256" key="3">
    <source>
        <dbReference type="ARBA" id="ARBA00022448"/>
    </source>
</evidence>
<dbReference type="EMBL" id="JAFBCV010000008">
    <property type="protein sequence ID" value="MBM7839444.1"/>
    <property type="molecule type" value="Genomic_DNA"/>
</dbReference>
<keyword evidence="3 9" id="KW-0813">Transport</keyword>
<reference evidence="11" key="1">
    <citation type="submission" date="2021-01" db="EMBL/GenBank/DDBJ databases">
        <title>Genomic Encyclopedia of Type Strains, Phase IV (KMG-IV): sequencing the most valuable type-strain genomes for metagenomic binning, comparative biology and taxonomic classification.</title>
        <authorList>
            <person name="Goeker M."/>
        </authorList>
    </citation>
    <scope>NUCLEOTIDE SEQUENCE</scope>
    <source>
        <strain evidence="11">DSM 21943</strain>
    </source>
</reference>
<feature type="transmembrane region" description="Helical" evidence="9">
    <location>
        <begin position="397"/>
        <end position="422"/>
    </location>
</feature>
<evidence type="ECO:0000256" key="4">
    <source>
        <dbReference type="ARBA" id="ARBA00022475"/>
    </source>
</evidence>
<feature type="transmembrane region" description="Helical" evidence="9">
    <location>
        <begin position="172"/>
        <end position="190"/>
    </location>
</feature>
<dbReference type="InterPro" id="IPR000515">
    <property type="entry name" value="MetI-like"/>
</dbReference>
<evidence type="ECO:0000313" key="12">
    <source>
        <dbReference type="Proteomes" id="UP001179280"/>
    </source>
</evidence>
<dbReference type="Pfam" id="PF00528">
    <property type="entry name" value="BPD_transp_1"/>
    <property type="match status" value="1"/>
</dbReference>
<dbReference type="InterPro" id="IPR035906">
    <property type="entry name" value="MetI-like_sf"/>
</dbReference>
<comment type="caution">
    <text evidence="11">The sequence shown here is derived from an EMBL/GenBank/DDBJ whole genome shotgun (WGS) entry which is preliminary data.</text>
</comment>
<evidence type="ECO:0000256" key="1">
    <source>
        <dbReference type="ARBA" id="ARBA00004651"/>
    </source>
</evidence>
<feature type="transmembrane region" description="Helical" evidence="9">
    <location>
        <begin position="219"/>
        <end position="236"/>
    </location>
</feature>
<accession>A0ABS2SVD8</accession>
<dbReference type="PANTHER" id="PTHR30614">
    <property type="entry name" value="MEMBRANE COMPONENT OF AMINO ACID ABC TRANSPORTER"/>
    <property type="match status" value="1"/>
</dbReference>
<evidence type="ECO:0000256" key="7">
    <source>
        <dbReference type="ARBA" id="ARBA00022989"/>
    </source>
</evidence>
<dbReference type="PROSITE" id="PS50928">
    <property type="entry name" value="ABC_TM1"/>
    <property type="match status" value="1"/>
</dbReference>
<keyword evidence="12" id="KW-1185">Reference proteome</keyword>